<feature type="transmembrane region" description="Helical" evidence="8">
    <location>
        <begin position="167"/>
        <end position="189"/>
    </location>
</feature>
<feature type="transmembrane region" description="Helical" evidence="8">
    <location>
        <begin position="118"/>
        <end position="135"/>
    </location>
</feature>
<dbReference type="CDD" id="cd06261">
    <property type="entry name" value="TM_PBP2"/>
    <property type="match status" value="1"/>
</dbReference>
<evidence type="ECO:0000313" key="11">
    <source>
        <dbReference type="Proteomes" id="UP000046373"/>
    </source>
</evidence>
<feature type="transmembrane region" description="Helical" evidence="8">
    <location>
        <begin position="284"/>
        <end position="304"/>
    </location>
</feature>
<dbReference type="GO" id="GO:0005886">
    <property type="term" value="C:plasma membrane"/>
    <property type="evidence" value="ECO:0007669"/>
    <property type="project" value="UniProtKB-SubCell"/>
</dbReference>
<keyword evidence="4" id="KW-1003">Cell membrane</keyword>
<dbReference type="InterPro" id="IPR035906">
    <property type="entry name" value="MetI-like_sf"/>
</dbReference>
<evidence type="ECO:0000256" key="3">
    <source>
        <dbReference type="ARBA" id="ARBA00022448"/>
    </source>
</evidence>
<dbReference type="Pfam" id="PF00528">
    <property type="entry name" value="BPD_transp_1"/>
    <property type="match status" value="1"/>
</dbReference>
<dbReference type="InterPro" id="IPR000515">
    <property type="entry name" value="MetI-like"/>
</dbReference>
<organism evidence="10 11">
    <name type="scientific">Mesorhizobium plurifarium</name>
    <dbReference type="NCBI Taxonomy" id="69974"/>
    <lineage>
        <taxon>Bacteria</taxon>
        <taxon>Pseudomonadati</taxon>
        <taxon>Pseudomonadota</taxon>
        <taxon>Alphaproteobacteria</taxon>
        <taxon>Hyphomicrobiales</taxon>
        <taxon>Phyllobacteriaceae</taxon>
        <taxon>Mesorhizobium</taxon>
    </lineage>
</organism>
<evidence type="ECO:0000256" key="8">
    <source>
        <dbReference type="RuleBase" id="RU363032"/>
    </source>
</evidence>
<name>A0A090FMX5_MESPL</name>
<accession>A0A090FMX5</accession>
<dbReference type="PANTHER" id="PTHR43227:SF8">
    <property type="entry name" value="DIACETYLCHITOBIOSE UPTAKE SYSTEM PERMEASE PROTEIN DASB"/>
    <property type="match status" value="1"/>
</dbReference>
<dbReference type="GO" id="GO:0055085">
    <property type="term" value="P:transmembrane transport"/>
    <property type="evidence" value="ECO:0007669"/>
    <property type="project" value="InterPro"/>
</dbReference>
<gene>
    <name evidence="10" type="ORF">MPLDJ20_60079</name>
</gene>
<dbReference type="PROSITE" id="PS50928">
    <property type="entry name" value="ABC_TM1"/>
    <property type="match status" value="1"/>
</dbReference>
<evidence type="ECO:0000256" key="5">
    <source>
        <dbReference type="ARBA" id="ARBA00022692"/>
    </source>
</evidence>
<evidence type="ECO:0000256" key="7">
    <source>
        <dbReference type="ARBA" id="ARBA00023136"/>
    </source>
</evidence>
<feature type="transmembrane region" description="Helical" evidence="8">
    <location>
        <begin position="85"/>
        <end position="106"/>
    </location>
</feature>
<feature type="transmembrane region" description="Helical" evidence="8">
    <location>
        <begin position="216"/>
        <end position="240"/>
    </location>
</feature>
<evidence type="ECO:0000259" key="9">
    <source>
        <dbReference type="PROSITE" id="PS50928"/>
    </source>
</evidence>
<proteinExistence type="inferred from homology"/>
<keyword evidence="5 8" id="KW-0812">Transmembrane</keyword>
<evidence type="ECO:0000256" key="6">
    <source>
        <dbReference type="ARBA" id="ARBA00022989"/>
    </source>
</evidence>
<protein>
    <submittedName>
        <fullName evidence="10">Binding-protein-dependent transport systems inner membrane component</fullName>
    </submittedName>
</protein>
<feature type="domain" description="ABC transmembrane type-1" evidence="9">
    <location>
        <begin position="77"/>
        <end position="300"/>
    </location>
</feature>
<dbReference type="GeneID" id="31892624"/>
<keyword evidence="3 8" id="KW-0813">Transport</keyword>
<comment type="similarity">
    <text evidence="2 8">Belongs to the binding-protein-dependent transport system permease family.</text>
</comment>
<evidence type="ECO:0000256" key="4">
    <source>
        <dbReference type="ARBA" id="ARBA00022475"/>
    </source>
</evidence>
<dbReference type="SUPFAM" id="SSF161098">
    <property type="entry name" value="MetI-like"/>
    <property type="match status" value="1"/>
</dbReference>
<dbReference type="Proteomes" id="UP000046373">
    <property type="component" value="Unassembled WGS sequence"/>
</dbReference>
<keyword evidence="7 8" id="KW-0472">Membrane</keyword>
<feature type="transmembrane region" description="Helical" evidence="8">
    <location>
        <begin position="18"/>
        <end position="40"/>
    </location>
</feature>
<dbReference type="EMBL" id="CCNB01000043">
    <property type="protein sequence ID" value="CDX43009.1"/>
    <property type="molecule type" value="Genomic_DNA"/>
</dbReference>
<dbReference type="InterPro" id="IPR050809">
    <property type="entry name" value="UgpAE/MalFG_permease"/>
</dbReference>
<dbReference type="Gene3D" id="1.10.3720.10">
    <property type="entry name" value="MetI-like"/>
    <property type="match status" value="1"/>
</dbReference>
<evidence type="ECO:0000313" key="10">
    <source>
        <dbReference type="EMBL" id="CDX43009.1"/>
    </source>
</evidence>
<reference evidence="10 11" key="1">
    <citation type="submission" date="2014-08" db="EMBL/GenBank/DDBJ databases">
        <authorList>
            <person name="Moulin Lionel"/>
        </authorList>
    </citation>
    <scope>NUCLEOTIDE SEQUENCE [LARGE SCALE GENOMIC DNA]</scope>
</reference>
<sequence length="311" mass="34607">MTAGWRHTERPFPWRRSLWIAALLTPALVVMVLFVLWPLLSAFRLAFYEFSGLRPSGFIGLENFRQVLFEKPYSDWTYNAFKHNVIAFLALMVFENGTAFLIAFALLKALPGHRVHQVIVFMPVVLSAVIVGFLWKLFLHPLFGLVNQLLGLVGIAAIPWLGSENTALGSILFANIWHWLGFPTLVLLAGMQRISKDVLEAARLDGAGDYALMTKIVWPLIAPSVTIVTILTFIGSFNWFEIPYVMAGLTGSPGGSTDVLGLYFYRTAFGSTTTGIQDFGQGSALAVLMFIFVAGVTAIALRYLRRREIEQ</sequence>
<evidence type="ECO:0000256" key="2">
    <source>
        <dbReference type="ARBA" id="ARBA00009306"/>
    </source>
</evidence>
<keyword evidence="6 8" id="KW-1133">Transmembrane helix</keyword>
<dbReference type="AlphaFoldDB" id="A0A090FMX5"/>
<comment type="subcellular location">
    <subcellularLocation>
        <location evidence="1 8">Cell membrane</location>
        <topology evidence="1 8">Multi-pass membrane protein</topology>
    </subcellularLocation>
</comment>
<dbReference type="PANTHER" id="PTHR43227">
    <property type="entry name" value="BLL4140 PROTEIN"/>
    <property type="match status" value="1"/>
</dbReference>
<feature type="transmembrane region" description="Helical" evidence="8">
    <location>
        <begin position="142"/>
        <end position="161"/>
    </location>
</feature>
<evidence type="ECO:0000256" key="1">
    <source>
        <dbReference type="ARBA" id="ARBA00004651"/>
    </source>
</evidence>